<dbReference type="AlphaFoldDB" id="A0A1Y2AW18"/>
<dbReference type="InterPro" id="IPR015341">
    <property type="entry name" value="Glyco_hydro_38_cen"/>
</dbReference>
<gene>
    <name evidence="11" type="ORF">BCR39DRAFT_589486</name>
</gene>
<dbReference type="Gene3D" id="2.70.98.30">
    <property type="entry name" value="Golgi alpha-mannosidase II, domain 4"/>
    <property type="match status" value="1"/>
</dbReference>
<dbReference type="FunFam" id="3.20.110.10:FF:000002">
    <property type="entry name" value="alpha-mannosidase 2C1 isoform X1"/>
    <property type="match status" value="1"/>
</dbReference>
<evidence type="ECO:0000256" key="7">
    <source>
        <dbReference type="ARBA" id="ARBA00054985"/>
    </source>
</evidence>
<dbReference type="STRING" id="71784.A0A1Y2AW18"/>
<dbReference type="Pfam" id="PF07748">
    <property type="entry name" value="Glyco_hydro_38C"/>
    <property type="match status" value="1"/>
</dbReference>
<dbReference type="EMBL" id="MCFC01000044">
    <property type="protein sequence ID" value="ORY26759.1"/>
    <property type="molecule type" value="Genomic_DNA"/>
</dbReference>
<dbReference type="SUPFAM" id="SSF88688">
    <property type="entry name" value="Families 57/38 glycoside transferase middle domain"/>
    <property type="match status" value="1"/>
</dbReference>
<evidence type="ECO:0000256" key="2">
    <source>
        <dbReference type="ARBA" id="ARBA00009792"/>
    </source>
</evidence>
<dbReference type="Proteomes" id="UP000193986">
    <property type="component" value="Unassembled WGS sequence"/>
</dbReference>
<dbReference type="PANTHER" id="PTHR46017:SF1">
    <property type="entry name" value="ALPHA-MANNOSIDASE 2C1"/>
    <property type="match status" value="1"/>
</dbReference>
<feature type="region of interest" description="Disordered" evidence="9">
    <location>
        <begin position="23"/>
        <end position="48"/>
    </location>
</feature>
<dbReference type="InterPro" id="IPR041147">
    <property type="entry name" value="GH38_C"/>
</dbReference>
<comment type="catalytic activity">
    <reaction evidence="1">
        <text>Hydrolysis of terminal, non-reducing alpha-D-mannose residues in alpha-D-mannosides.</text>
        <dbReference type="EC" id="3.2.1.24"/>
    </reaction>
</comment>
<dbReference type="Gene3D" id="1.20.1270.50">
    <property type="entry name" value="Glycoside hydrolase family 38, central domain"/>
    <property type="match status" value="1"/>
</dbReference>
<dbReference type="InterPro" id="IPR000602">
    <property type="entry name" value="Glyco_hydro_38_N"/>
</dbReference>
<dbReference type="PANTHER" id="PTHR46017">
    <property type="entry name" value="ALPHA-MANNOSIDASE 2C1"/>
    <property type="match status" value="1"/>
</dbReference>
<dbReference type="FunFam" id="2.70.98.30:FF:000001">
    <property type="entry name" value="alpha-mannosidase 2C1 isoform X2"/>
    <property type="match status" value="1"/>
</dbReference>
<dbReference type="InterPro" id="IPR011682">
    <property type="entry name" value="Glyco_hydro_38_C"/>
</dbReference>
<evidence type="ECO:0000256" key="9">
    <source>
        <dbReference type="SAM" id="MobiDB-lite"/>
    </source>
</evidence>
<dbReference type="Gene3D" id="3.20.110.10">
    <property type="entry name" value="Glycoside hydrolase 38, N terminal domain"/>
    <property type="match status" value="1"/>
</dbReference>
<dbReference type="Pfam" id="PF22907">
    <property type="entry name" value="Ams1-like_1st"/>
    <property type="match status" value="1"/>
</dbReference>
<evidence type="ECO:0000256" key="6">
    <source>
        <dbReference type="ARBA" id="ARBA00023295"/>
    </source>
</evidence>
<dbReference type="GO" id="GO:0000329">
    <property type="term" value="C:fungal-type vacuole membrane"/>
    <property type="evidence" value="ECO:0007669"/>
    <property type="project" value="TreeGrafter"/>
</dbReference>
<proteinExistence type="inferred from homology"/>
<evidence type="ECO:0000256" key="3">
    <source>
        <dbReference type="ARBA" id="ARBA00012752"/>
    </source>
</evidence>
<comment type="similarity">
    <text evidence="2">Belongs to the glycosyl hydrolase 38 family.</text>
</comment>
<dbReference type="Pfam" id="PF09261">
    <property type="entry name" value="Alpha-mann_mid"/>
    <property type="match status" value="1"/>
</dbReference>
<keyword evidence="4" id="KW-0479">Metal-binding</keyword>
<dbReference type="OrthoDB" id="10261055at2759"/>
<dbReference type="GO" id="GO:0004559">
    <property type="term" value="F:alpha-mannosidase activity"/>
    <property type="evidence" value="ECO:0007669"/>
    <property type="project" value="UniProtKB-EC"/>
</dbReference>
<dbReference type="InterPro" id="IPR054723">
    <property type="entry name" value="Ams1-like_N"/>
</dbReference>
<dbReference type="InterPro" id="IPR027291">
    <property type="entry name" value="Glyco_hydro_38_N_sf"/>
</dbReference>
<dbReference type="SMART" id="SM00872">
    <property type="entry name" value="Alpha-mann_mid"/>
    <property type="match status" value="1"/>
</dbReference>
<keyword evidence="6" id="KW-0326">Glycosidase</keyword>
<comment type="function">
    <text evidence="7">Degrades free oligosaccharides in the vacuole.</text>
</comment>
<evidence type="ECO:0000313" key="11">
    <source>
        <dbReference type="EMBL" id="ORY26759.1"/>
    </source>
</evidence>
<sequence length="1105" mass="123378">MTDRSSNAIHSLSLVSKLASSNHIESQSAGHPAGIRQRNFNAKPKSDPELLKGRLDNFIGGRYAGQNLSSLLYHARSSSDASIKMTCFHAPSMSKPTFGDALSRFLSSSTSGLQLEPCGMGTTFGPTWTNHWVRVEMSFSPDWAQYDQVELHFDPGCEGLVFAEDGRCLQGLTGTEHGDEPVRRIEHIISPAELTIAEIVAPNMQALALKYDFMLLRELALELPAQSVLGNLSLTTANDIMDAFDGSTGCIPKLRRIAERVMGKDWELEFNNSYTKSVDTTTETGKLWALGHCHIDTAWLWPWSATQQKVARSWSTQVDLMDRYPEFVFGATSAQQYKWLEELYPDVFERVRDKVHENKWEIIGGTWLEMDGNMPSGESFCRQFLLGQKYFLSRFGKRADIFVLPDTFGYSAQLPQLARSSGCHAFFTQKLSWNATNKFPHTTFNWIGLDGTEILTHMTPVLTYNSDVSVENVRRAHHNHASLQVTSEAMLLYGDGDGGGGPKSHMIERVRRLKATGQKHDPTGVEVPLVRLGGSMSDFFAKVRQETGDGRFLPDWFGELYLEFHRGTYTSQASTKKGNRDCEVLLRSLELFATLASISTSYSYPKAELEDMWELLCKNHFHDTLPGSSIELCVEDSDARYEEIARRAHALRDETLQALCSNIGQRVAQATLFQQVIPVNHAHWIDRKEVINIGDQQALVTIPRGSLIGRVDSDVAALGDVGAVSITEENGGLTLSNHSISITVRNGRIISLFDVQLGRELILEGQTGGFALFVDQPANWDAWDVEYYHLQQKTELLLQSPHISISSALRGVLTYTLPLANSTCTVQISLDAVPAPGSSTDPRSLIRFDLDVDWKEDHRFLKFELPTSLWSHEATYDIAFGTVKRPTHRNTSWDAARFEVCGHKFADLSEFGHGVAMITESKYGFAVQGSTMRLSLLRSPTAPDANCDRRKHAFSFGVYPHAGTFNESEVPGVATAFNNPLILYSGETLPVEPSPSLQRFPIYLEGGRNVTLETIKRGEGDWTGDREGYKPTGQRTVVCRLFEHLGGRGDVQLHFRDPTLTKVELVNILEDQIDELALIDSDIGSKMVRLVFKAFEVKTIRLWLA</sequence>
<dbReference type="EC" id="3.2.1.24" evidence="3"/>
<name>A0A1Y2AW18_9TREE</name>
<dbReference type="InterPro" id="IPR037094">
    <property type="entry name" value="Glyco_hydro_38_cen_sf"/>
</dbReference>
<evidence type="ECO:0000259" key="10">
    <source>
        <dbReference type="SMART" id="SM00872"/>
    </source>
</evidence>
<dbReference type="FunCoup" id="A0A1Y2AW18">
    <property type="interactions" value="53"/>
</dbReference>
<dbReference type="GO" id="GO:0030246">
    <property type="term" value="F:carbohydrate binding"/>
    <property type="evidence" value="ECO:0007669"/>
    <property type="project" value="InterPro"/>
</dbReference>
<evidence type="ECO:0000313" key="12">
    <source>
        <dbReference type="Proteomes" id="UP000193986"/>
    </source>
</evidence>
<dbReference type="InParanoid" id="A0A1Y2AW18"/>
<dbReference type="GO" id="GO:0046872">
    <property type="term" value="F:metal ion binding"/>
    <property type="evidence" value="ECO:0007669"/>
    <property type="project" value="UniProtKB-KW"/>
</dbReference>
<dbReference type="Pfam" id="PF01074">
    <property type="entry name" value="Glyco_hydro_38N"/>
    <property type="match status" value="1"/>
</dbReference>
<evidence type="ECO:0000256" key="5">
    <source>
        <dbReference type="ARBA" id="ARBA00022801"/>
    </source>
</evidence>
<evidence type="ECO:0000256" key="4">
    <source>
        <dbReference type="ARBA" id="ARBA00022723"/>
    </source>
</evidence>
<comment type="caution">
    <text evidence="11">The sequence shown here is derived from an EMBL/GenBank/DDBJ whole genome shotgun (WGS) entry which is preliminary data.</text>
</comment>
<dbReference type="SUPFAM" id="SSF88713">
    <property type="entry name" value="Glycoside hydrolase/deacetylase"/>
    <property type="match status" value="1"/>
</dbReference>
<dbReference type="InterPro" id="IPR011330">
    <property type="entry name" value="Glyco_hydro/deAcase_b/a-brl"/>
</dbReference>
<protein>
    <recommendedName>
        <fullName evidence="8">Alpha-mannosidase</fullName>
        <ecNumber evidence="3">3.2.1.24</ecNumber>
    </recommendedName>
</protein>
<keyword evidence="5 11" id="KW-0378">Hydrolase</keyword>
<dbReference type="Pfam" id="PF17677">
    <property type="entry name" value="Glyco_hydro38C2"/>
    <property type="match status" value="1"/>
</dbReference>
<dbReference type="InterPro" id="IPR011013">
    <property type="entry name" value="Gal_mutarotase_sf_dom"/>
</dbReference>
<feature type="domain" description="Glycoside hydrolase family 38 central" evidence="10">
    <location>
        <begin position="563"/>
        <end position="641"/>
    </location>
</feature>
<evidence type="ECO:0000256" key="1">
    <source>
        <dbReference type="ARBA" id="ARBA00000365"/>
    </source>
</evidence>
<reference evidence="11 12" key="1">
    <citation type="submission" date="2016-07" db="EMBL/GenBank/DDBJ databases">
        <title>Pervasive Adenine N6-methylation of Active Genes in Fungi.</title>
        <authorList>
            <consortium name="DOE Joint Genome Institute"/>
            <person name="Mondo S.J."/>
            <person name="Dannebaum R.O."/>
            <person name="Kuo R.C."/>
            <person name="Labutti K."/>
            <person name="Haridas S."/>
            <person name="Kuo A."/>
            <person name="Salamov A."/>
            <person name="Ahrendt S.R."/>
            <person name="Lipzen A."/>
            <person name="Sullivan W."/>
            <person name="Andreopoulos W.B."/>
            <person name="Clum A."/>
            <person name="Lindquist E."/>
            <person name="Daum C."/>
            <person name="Ramamoorthy G.K."/>
            <person name="Gryganskyi A."/>
            <person name="Culley D."/>
            <person name="Magnuson J.K."/>
            <person name="James T.Y."/>
            <person name="O'Malley M.A."/>
            <person name="Stajich J.E."/>
            <person name="Spatafora J.W."/>
            <person name="Visel A."/>
            <person name="Grigoriev I.V."/>
        </authorList>
    </citation>
    <scope>NUCLEOTIDE SEQUENCE [LARGE SCALE GENOMIC DNA]</scope>
    <source>
        <strain evidence="11 12">68-887.2</strain>
    </source>
</reference>
<dbReference type="InterPro" id="IPR028995">
    <property type="entry name" value="Glyco_hydro_57/38_cen_sf"/>
</dbReference>
<dbReference type="GO" id="GO:0009313">
    <property type="term" value="P:oligosaccharide catabolic process"/>
    <property type="evidence" value="ECO:0007669"/>
    <property type="project" value="TreeGrafter"/>
</dbReference>
<keyword evidence="12" id="KW-1185">Reference proteome</keyword>
<dbReference type="GO" id="GO:0006013">
    <property type="term" value="P:mannose metabolic process"/>
    <property type="evidence" value="ECO:0007669"/>
    <property type="project" value="InterPro"/>
</dbReference>
<evidence type="ECO:0000256" key="8">
    <source>
        <dbReference type="ARBA" id="ARBA00071615"/>
    </source>
</evidence>
<dbReference type="SUPFAM" id="SSF74650">
    <property type="entry name" value="Galactose mutarotase-like"/>
    <property type="match status" value="1"/>
</dbReference>
<dbReference type="FunFam" id="1.20.1270.50:FF:000004">
    <property type="entry name" value="alpha-mannosidase 2C1 isoform X1"/>
    <property type="match status" value="1"/>
</dbReference>
<accession>A0A1Y2AW18</accession>
<organism evidence="11 12">
    <name type="scientific">Naematelia encephala</name>
    <dbReference type="NCBI Taxonomy" id="71784"/>
    <lineage>
        <taxon>Eukaryota</taxon>
        <taxon>Fungi</taxon>
        <taxon>Dikarya</taxon>
        <taxon>Basidiomycota</taxon>
        <taxon>Agaricomycotina</taxon>
        <taxon>Tremellomycetes</taxon>
        <taxon>Tremellales</taxon>
        <taxon>Naemateliaceae</taxon>
        <taxon>Naematelia</taxon>
    </lineage>
</organism>